<evidence type="ECO:0000313" key="3">
    <source>
        <dbReference type="Proteomes" id="UP000076580"/>
    </source>
</evidence>
<accession>A0A151GNS8</accession>
<evidence type="ECO:0000313" key="2">
    <source>
        <dbReference type="EMBL" id="KYK58765.1"/>
    </source>
</evidence>
<organism evidence="2 3">
    <name type="scientific">Drechmeria coniospora</name>
    <name type="common">Nematophagous fungus</name>
    <name type="synonym">Meria coniospora</name>
    <dbReference type="NCBI Taxonomy" id="98403"/>
    <lineage>
        <taxon>Eukaryota</taxon>
        <taxon>Fungi</taxon>
        <taxon>Dikarya</taxon>
        <taxon>Ascomycota</taxon>
        <taxon>Pezizomycotina</taxon>
        <taxon>Sordariomycetes</taxon>
        <taxon>Hypocreomycetidae</taxon>
        <taxon>Hypocreales</taxon>
        <taxon>Ophiocordycipitaceae</taxon>
        <taxon>Drechmeria</taxon>
    </lineage>
</organism>
<gene>
    <name evidence="2" type="ORF">DCS_05783</name>
</gene>
<dbReference type="InParanoid" id="A0A151GNS8"/>
<reference evidence="2 3" key="1">
    <citation type="journal article" date="2016" name="Sci. Rep.">
        <title>Insights into Adaptations to a Near-Obligate Nematode Endoparasitic Lifestyle from the Finished Genome of Drechmeria coniospora.</title>
        <authorList>
            <person name="Zhang L."/>
            <person name="Zhou Z."/>
            <person name="Guo Q."/>
            <person name="Fokkens L."/>
            <person name="Miskei M."/>
            <person name="Pocsi I."/>
            <person name="Zhang W."/>
            <person name="Chen M."/>
            <person name="Wang L."/>
            <person name="Sun Y."/>
            <person name="Donzelli B.G."/>
            <person name="Gibson D.M."/>
            <person name="Nelson D.R."/>
            <person name="Luo J.G."/>
            <person name="Rep M."/>
            <person name="Liu H."/>
            <person name="Yang S."/>
            <person name="Wang J."/>
            <person name="Krasnoff S.B."/>
            <person name="Xu Y."/>
            <person name="Molnar I."/>
            <person name="Lin M."/>
        </authorList>
    </citation>
    <scope>NUCLEOTIDE SEQUENCE [LARGE SCALE GENOMIC DNA]</scope>
    <source>
        <strain evidence="2 3">ARSEF 6962</strain>
    </source>
</reference>
<protein>
    <recommendedName>
        <fullName evidence="4">Subunit of the RNA polymerase II mediator complex</fullName>
    </recommendedName>
</protein>
<feature type="compositionally biased region" description="Low complexity" evidence="1">
    <location>
        <begin position="40"/>
        <end position="54"/>
    </location>
</feature>
<dbReference type="Proteomes" id="UP000076580">
    <property type="component" value="Chromosome 02"/>
</dbReference>
<dbReference type="GeneID" id="63718426"/>
<feature type="region of interest" description="Disordered" evidence="1">
    <location>
        <begin position="1"/>
        <end position="54"/>
    </location>
</feature>
<evidence type="ECO:0000256" key="1">
    <source>
        <dbReference type="SAM" id="MobiDB-lite"/>
    </source>
</evidence>
<dbReference type="RefSeq" id="XP_040658117.1">
    <property type="nucleotide sequence ID" value="XM_040803084.1"/>
</dbReference>
<comment type="caution">
    <text evidence="2">The sequence shown here is derived from an EMBL/GenBank/DDBJ whole genome shotgun (WGS) entry which is preliminary data.</text>
</comment>
<keyword evidence="3" id="KW-1185">Reference proteome</keyword>
<dbReference type="STRING" id="98403.A0A151GNS8"/>
<name>A0A151GNS8_DRECN</name>
<dbReference type="EMBL" id="LAYC01000002">
    <property type="protein sequence ID" value="KYK58765.1"/>
    <property type="molecule type" value="Genomic_DNA"/>
</dbReference>
<sequence length="317" mass="32511">MCLDEKESKRPQQGAVGLAGPASGSGAERGTSSGDTRQQASAVPAEPAPAYEEVPTAEAVPTISDPFCFPSSDHLPPYEESGPGGPVIAIPQCIPEPAAPFVNAYPPVLLGRGITDASWRSFVETVSAFLAASVSDRAISYAGDVAKHLGEPPKSFGKGIAERAKSVGKGITGNAKRGNVIGAAGGILGGLVYLPIAVGVGAISTVARLPGAAVGAVAKKPQTPLERASAYATVANRKWLRARGLQASLVDTEGLSRLVDIPSKNVLELATSSKKETASAQLAALEGYVASLQVSELETLRLAPSSLWLVLVPVEQE</sequence>
<feature type="compositionally biased region" description="Basic and acidic residues" evidence="1">
    <location>
        <begin position="1"/>
        <end position="10"/>
    </location>
</feature>
<feature type="compositionally biased region" description="Polar residues" evidence="1">
    <location>
        <begin position="30"/>
        <end position="39"/>
    </location>
</feature>
<evidence type="ECO:0008006" key="4">
    <source>
        <dbReference type="Google" id="ProtNLM"/>
    </source>
</evidence>
<dbReference type="AlphaFoldDB" id="A0A151GNS8"/>
<proteinExistence type="predicted"/>